<sequence length="603" mass="67141">MAETFPNPPLSRGPPSPRKRRRLLRESDDNEGDMEIEHYVHRTDPFRSISFPNPDLMALNVTFMAAEEDPTQHIDSEIYKILHQHGVPDKSLFQVLNATIPGASFPLLRVVVAGHASAIVPLEFIKDDLTTLLQKHALSQVQVEVVNGDHFYVPTLFPIHSTAELAIAFHHHKDEIVRVLDETLGNKWQLVCPFNVGKDSQSARPALVIGVLPSTKANWYQLQAHLKHRLTSRIPPVFTDIEFLPGKLSLLGDDDAVSFRDRVKGPRDIQMGYSIGIRGDNNAGTLGGFVEVTYDGKTHRGLLTNYHVVRPSRPHDYLDTIDRQGISPLSPVPLQEVITVESLARIDRDYTLTAFDNQLQALERQKSQVADSIRERQLIGDAPRASSQQQLEAIETWKRNLIATRPVIQAMPQVLGDVHSASGRLVHGGRVIDWAFVELTPDAEERFFRANRMPEVPRNQRPRSSPSGPDPALVAAGTRLDEFSSLQEDTYYVKQGRSTEVTGGVCNGVLPVCKWMTLYNIDGKSVDRKDLHTDEFAILGVQDRFIESGDSGSFVVDSTGAVAGLVFAEFKYNHKAFGLATTVPDLLDTMTARLKTSVSLRLP</sequence>
<keyword evidence="3" id="KW-1185">Reference proteome</keyword>
<feature type="region of interest" description="Disordered" evidence="1">
    <location>
        <begin position="450"/>
        <end position="473"/>
    </location>
</feature>
<dbReference type="HOGENOM" id="CLU_429582_0_0_1"/>
<evidence type="ECO:0008006" key="4">
    <source>
        <dbReference type="Google" id="ProtNLM"/>
    </source>
</evidence>
<comment type="caution">
    <text evidence="2">The sequence shown here is derived from an EMBL/GenBank/DDBJ whole genome shotgun (WGS) entry which is preliminary data.</text>
</comment>
<dbReference type="Proteomes" id="UP000030104">
    <property type="component" value="Unassembled WGS sequence"/>
</dbReference>
<dbReference type="OrthoDB" id="5424209at2759"/>
<dbReference type="EMBL" id="JQGA01000781">
    <property type="protein sequence ID" value="KGO73685.1"/>
    <property type="molecule type" value="Genomic_DNA"/>
</dbReference>
<gene>
    <name evidence="2" type="ORF">PITC_031150</name>
</gene>
<evidence type="ECO:0000313" key="2">
    <source>
        <dbReference type="EMBL" id="KGO73685.1"/>
    </source>
</evidence>
<dbReference type="InterPro" id="IPR009003">
    <property type="entry name" value="Peptidase_S1_PA"/>
</dbReference>
<accession>A0A0A2LAQ2</accession>
<dbReference type="SUPFAM" id="SSF50494">
    <property type="entry name" value="Trypsin-like serine proteases"/>
    <property type="match status" value="1"/>
</dbReference>
<feature type="compositionally biased region" description="Pro residues" evidence="1">
    <location>
        <begin position="1"/>
        <end position="16"/>
    </location>
</feature>
<proteinExistence type="predicted"/>
<evidence type="ECO:0000313" key="3">
    <source>
        <dbReference type="Proteomes" id="UP000030104"/>
    </source>
</evidence>
<feature type="region of interest" description="Disordered" evidence="1">
    <location>
        <begin position="1"/>
        <end position="33"/>
    </location>
</feature>
<name>A0A0A2LAQ2_PENIT</name>
<dbReference type="OMA" id="EHYVHRT"/>
<dbReference type="PhylomeDB" id="A0A0A2LAQ2"/>
<dbReference type="AlphaFoldDB" id="A0A0A2LAQ2"/>
<protein>
    <recommendedName>
        <fullName evidence="4">Peptidase S64, Ssy5</fullName>
    </recommendedName>
</protein>
<evidence type="ECO:0000256" key="1">
    <source>
        <dbReference type="SAM" id="MobiDB-lite"/>
    </source>
</evidence>
<organism evidence="2 3">
    <name type="scientific">Penicillium italicum</name>
    <name type="common">Blue mold</name>
    <dbReference type="NCBI Taxonomy" id="40296"/>
    <lineage>
        <taxon>Eukaryota</taxon>
        <taxon>Fungi</taxon>
        <taxon>Dikarya</taxon>
        <taxon>Ascomycota</taxon>
        <taxon>Pezizomycotina</taxon>
        <taxon>Eurotiomycetes</taxon>
        <taxon>Eurotiomycetidae</taxon>
        <taxon>Eurotiales</taxon>
        <taxon>Aspergillaceae</taxon>
        <taxon>Penicillium</taxon>
    </lineage>
</organism>
<reference evidence="2 3" key="1">
    <citation type="journal article" date="2015" name="Mol. Plant Microbe Interact.">
        <title>Genome, transcriptome, and functional analyses of Penicillium expansum provide new insights into secondary metabolism and pathogenicity.</title>
        <authorList>
            <person name="Ballester A.R."/>
            <person name="Marcet-Houben M."/>
            <person name="Levin E."/>
            <person name="Sela N."/>
            <person name="Selma-Lazaro C."/>
            <person name="Carmona L."/>
            <person name="Wisniewski M."/>
            <person name="Droby S."/>
            <person name="Gonzalez-Candelas L."/>
            <person name="Gabaldon T."/>
        </authorList>
    </citation>
    <scope>NUCLEOTIDE SEQUENCE [LARGE SCALE GENOMIC DNA]</scope>
    <source>
        <strain evidence="2 3">PHI-1</strain>
    </source>
</reference>